<dbReference type="EMBL" id="FOTF01000022">
    <property type="protein sequence ID" value="SFL48621.1"/>
    <property type="molecule type" value="Genomic_DNA"/>
</dbReference>
<proteinExistence type="predicted"/>
<dbReference type="SUPFAM" id="SSF48019">
    <property type="entry name" value="post-AAA+ oligomerization domain-like"/>
    <property type="match status" value="1"/>
</dbReference>
<evidence type="ECO:0000313" key="2">
    <source>
        <dbReference type="Proteomes" id="UP000199550"/>
    </source>
</evidence>
<evidence type="ECO:0000313" key="1">
    <source>
        <dbReference type="EMBL" id="SFL48621.1"/>
    </source>
</evidence>
<dbReference type="Proteomes" id="UP000199550">
    <property type="component" value="Unassembled WGS sequence"/>
</dbReference>
<gene>
    <name evidence="1" type="ORF">SAMN04488004_12217</name>
</gene>
<name>A0A1I4I480_9RHOB</name>
<accession>A0A1I4I480</accession>
<dbReference type="InterPro" id="IPR008921">
    <property type="entry name" value="DNA_pol3_clamp-load_cplx_C"/>
</dbReference>
<organism evidence="1 2">
    <name type="scientific">Loktanella salsilacus</name>
    <dbReference type="NCBI Taxonomy" id="195913"/>
    <lineage>
        <taxon>Bacteria</taxon>
        <taxon>Pseudomonadati</taxon>
        <taxon>Pseudomonadota</taxon>
        <taxon>Alphaproteobacteria</taxon>
        <taxon>Rhodobacterales</taxon>
        <taxon>Roseobacteraceae</taxon>
        <taxon>Loktanella</taxon>
    </lineage>
</organism>
<dbReference type="GO" id="GO:0003677">
    <property type="term" value="F:DNA binding"/>
    <property type="evidence" value="ECO:0007669"/>
    <property type="project" value="InterPro"/>
</dbReference>
<keyword evidence="2" id="KW-1185">Reference proteome</keyword>
<dbReference type="AlphaFoldDB" id="A0A1I4I480"/>
<dbReference type="GO" id="GO:0006260">
    <property type="term" value="P:DNA replication"/>
    <property type="evidence" value="ECO:0007669"/>
    <property type="project" value="InterPro"/>
</dbReference>
<reference evidence="1 2" key="1">
    <citation type="submission" date="2016-10" db="EMBL/GenBank/DDBJ databases">
        <authorList>
            <person name="de Groot N.N."/>
        </authorList>
    </citation>
    <scope>NUCLEOTIDE SEQUENCE [LARGE SCALE GENOMIC DNA]</scope>
    <source>
        <strain evidence="1 2">DSM 16199</strain>
    </source>
</reference>
<dbReference type="RefSeq" id="WP_090191068.1">
    <property type="nucleotide sequence ID" value="NZ_FOTF01000022.1"/>
</dbReference>
<protein>
    <submittedName>
        <fullName evidence="1">MgsA AAA+ ATPase C terminal</fullName>
    </submittedName>
</protein>
<dbReference type="Gene3D" id="1.20.272.10">
    <property type="match status" value="1"/>
</dbReference>
<dbReference type="STRING" id="195913.SAMN04488004_12217"/>
<dbReference type="OrthoDB" id="8013467at2"/>
<sequence length="365" mass="39809">MTDPCYTTRFRTDLIQRIAAQERVPQGQPLQISPWLAMSMLQKAVRRGRVDLAMNAAATLLRDSPDRLWRRLGGIAFEDIGLGSLHTVGLTVAALTGKRFRAAIGGDWAVASVVVRALAEAPKSRATDDLFMALETLPALADIRYGLAAETNSRLRQIALNTPNLHRRALAVLFLLGTNRPGGKLPARRGEVTLAFDLLDELGTAPTTLAICRDGYRKTSEALPALLALLALENGLRSGVTDDPVPPEVMIGGVPGWSLDMFTREGKLALTRLLATRAGVAELTRSEVLQARRISFLGQILFRVEGGLLARRVGGDLSDRLHSQLMFETLGVLPEVAVEALNLMREDLPLLNHIRAHVMKEARDV</sequence>